<keyword evidence="6 7" id="KW-0067">ATP-binding</keyword>
<gene>
    <name evidence="10" type="ORF">KOI35_30485</name>
</gene>
<keyword evidence="2" id="KW-0723">Serine/threonine-protein kinase</keyword>
<evidence type="ECO:0000256" key="6">
    <source>
        <dbReference type="ARBA" id="ARBA00022840"/>
    </source>
</evidence>
<dbReference type="PROSITE" id="PS50011">
    <property type="entry name" value="PROTEIN_KINASE_DOM"/>
    <property type="match status" value="1"/>
</dbReference>
<evidence type="ECO:0000256" key="3">
    <source>
        <dbReference type="ARBA" id="ARBA00022679"/>
    </source>
</evidence>
<reference evidence="10 11" key="1">
    <citation type="submission" date="2021-06" db="EMBL/GenBank/DDBJ databases">
        <title>Actinoplanes lichenicola sp. nov., and Actinoplanes ovalisporus sp. nov., isolated from lichen in Thailand.</title>
        <authorList>
            <person name="Saeng-In P."/>
            <person name="Kanchanasin P."/>
            <person name="Yuki M."/>
            <person name="Kudo T."/>
            <person name="Ohkuma M."/>
            <person name="Phongsopitanun W."/>
            <person name="Tanasupawat S."/>
        </authorList>
    </citation>
    <scope>NUCLEOTIDE SEQUENCE [LARGE SCALE GENOMIC DNA]</scope>
    <source>
        <strain evidence="10 11">NBRC 110975</strain>
    </source>
</reference>
<evidence type="ECO:0000256" key="7">
    <source>
        <dbReference type="PROSITE-ProRule" id="PRU10141"/>
    </source>
</evidence>
<dbReference type="EC" id="2.7.11.1" evidence="1"/>
<dbReference type="GO" id="GO:0016301">
    <property type="term" value="F:kinase activity"/>
    <property type="evidence" value="ECO:0007669"/>
    <property type="project" value="UniProtKB-KW"/>
</dbReference>
<dbReference type="CDD" id="cd14014">
    <property type="entry name" value="STKc_PknB_like"/>
    <property type="match status" value="1"/>
</dbReference>
<dbReference type="PANTHER" id="PTHR43289">
    <property type="entry name" value="MITOGEN-ACTIVATED PROTEIN KINASE KINASE KINASE 20-RELATED"/>
    <property type="match status" value="1"/>
</dbReference>
<evidence type="ECO:0000256" key="8">
    <source>
        <dbReference type="SAM" id="MobiDB-lite"/>
    </source>
</evidence>
<dbReference type="SUPFAM" id="SSF56112">
    <property type="entry name" value="Protein kinase-like (PK-like)"/>
    <property type="match status" value="1"/>
</dbReference>
<evidence type="ECO:0000256" key="5">
    <source>
        <dbReference type="ARBA" id="ARBA00022777"/>
    </source>
</evidence>
<keyword evidence="4 7" id="KW-0547">Nucleotide-binding</keyword>
<dbReference type="PROSITE" id="PS00107">
    <property type="entry name" value="PROTEIN_KINASE_ATP"/>
    <property type="match status" value="1"/>
</dbReference>
<dbReference type="InterPro" id="IPR000719">
    <property type="entry name" value="Prot_kinase_dom"/>
</dbReference>
<feature type="compositionally biased region" description="Low complexity" evidence="8">
    <location>
        <begin position="362"/>
        <end position="390"/>
    </location>
</feature>
<evidence type="ECO:0000256" key="2">
    <source>
        <dbReference type="ARBA" id="ARBA00022527"/>
    </source>
</evidence>
<feature type="domain" description="Protein kinase" evidence="9">
    <location>
        <begin position="8"/>
        <end position="259"/>
    </location>
</feature>
<dbReference type="InterPro" id="IPR017441">
    <property type="entry name" value="Protein_kinase_ATP_BS"/>
</dbReference>
<protein>
    <recommendedName>
        <fullName evidence="1">non-specific serine/threonine protein kinase</fullName>
        <ecNumber evidence="1">2.7.11.1</ecNumber>
    </recommendedName>
</protein>
<feature type="compositionally biased region" description="Basic residues" evidence="8">
    <location>
        <begin position="344"/>
        <end position="353"/>
    </location>
</feature>
<dbReference type="Gene3D" id="3.30.200.20">
    <property type="entry name" value="Phosphorylase Kinase, domain 1"/>
    <property type="match status" value="1"/>
</dbReference>
<keyword evidence="3" id="KW-0808">Transferase</keyword>
<feature type="region of interest" description="Disordered" evidence="8">
    <location>
        <begin position="258"/>
        <end position="282"/>
    </location>
</feature>
<organism evidence="10 11">
    <name type="scientific">Paractinoplanes bogorensis</name>
    <dbReference type="NCBI Taxonomy" id="1610840"/>
    <lineage>
        <taxon>Bacteria</taxon>
        <taxon>Bacillati</taxon>
        <taxon>Actinomycetota</taxon>
        <taxon>Actinomycetes</taxon>
        <taxon>Micromonosporales</taxon>
        <taxon>Micromonosporaceae</taxon>
        <taxon>Paractinoplanes</taxon>
    </lineage>
</organism>
<evidence type="ECO:0000313" key="10">
    <source>
        <dbReference type="EMBL" id="MBU2667848.1"/>
    </source>
</evidence>
<name>A0ABS5YYR4_9ACTN</name>
<dbReference type="PANTHER" id="PTHR43289:SF6">
    <property type="entry name" value="SERINE_THREONINE-PROTEIN KINASE NEKL-3"/>
    <property type="match status" value="1"/>
</dbReference>
<feature type="compositionally biased region" description="Pro residues" evidence="8">
    <location>
        <begin position="412"/>
        <end position="424"/>
    </location>
</feature>
<dbReference type="EMBL" id="JAHKKG010000010">
    <property type="protein sequence ID" value="MBU2667848.1"/>
    <property type="molecule type" value="Genomic_DNA"/>
</dbReference>
<dbReference type="Gene3D" id="1.10.510.10">
    <property type="entry name" value="Transferase(Phosphotransferase) domain 1"/>
    <property type="match status" value="1"/>
</dbReference>
<sequence length="432" mass="45149">MRELAGRYRVGEVLGEGGSSVVRYGFDTTLKRPVAIKIFDAAATEVLREARTAAGLSHPNIAQVYDYGEAGDGPYLVMEFVGGETLADRLAREGALRWRRAAEFAAETAGALAAAHAQCLVHRDINPRNIMLTADGVKVLDFGIAVKAGLGGDELWGSPSYLAPEQLRGEPTVPAADVYALGLVLFECLTGSRAWPGESIGDVLATRHGRPAPRLPRIAGLPREISRLYQACTADDPDERPSAAEVAEALRRVGAAPTVLPVRPRVQTTPASATPRRRSRRRTALAATGALVAVVLSVVGVQLANGTVTPGGREAEAAVEAPHQTTTITPTATSPSPSPSKTKPAAKKTRVRVPAHTEKPARTTPPSSAPATPSATPSTRPTTSPTTAPTTTPPIPDDDPEPTTEPTREPTTPAPTTPPAPTPPATTTAPIV</sequence>
<dbReference type="Proteomes" id="UP001519654">
    <property type="component" value="Unassembled WGS sequence"/>
</dbReference>
<dbReference type="Pfam" id="PF00069">
    <property type="entry name" value="Pkinase"/>
    <property type="match status" value="1"/>
</dbReference>
<keyword evidence="5 10" id="KW-0418">Kinase</keyword>
<dbReference type="RefSeq" id="WP_215792115.1">
    <property type="nucleotide sequence ID" value="NZ_JAHKKG010000010.1"/>
</dbReference>
<evidence type="ECO:0000313" key="11">
    <source>
        <dbReference type="Proteomes" id="UP001519654"/>
    </source>
</evidence>
<keyword evidence="11" id="KW-1185">Reference proteome</keyword>
<feature type="binding site" evidence="7">
    <location>
        <position position="37"/>
    </location>
    <ligand>
        <name>ATP</name>
        <dbReference type="ChEBI" id="CHEBI:30616"/>
    </ligand>
</feature>
<evidence type="ECO:0000259" key="9">
    <source>
        <dbReference type="PROSITE" id="PS50011"/>
    </source>
</evidence>
<feature type="region of interest" description="Disordered" evidence="8">
    <location>
        <begin position="310"/>
        <end position="432"/>
    </location>
</feature>
<evidence type="ECO:0000256" key="4">
    <source>
        <dbReference type="ARBA" id="ARBA00022741"/>
    </source>
</evidence>
<proteinExistence type="predicted"/>
<evidence type="ECO:0000256" key="1">
    <source>
        <dbReference type="ARBA" id="ARBA00012513"/>
    </source>
</evidence>
<feature type="compositionally biased region" description="Low complexity" evidence="8">
    <location>
        <begin position="325"/>
        <end position="343"/>
    </location>
</feature>
<dbReference type="InterPro" id="IPR011009">
    <property type="entry name" value="Kinase-like_dom_sf"/>
</dbReference>
<comment type="caution">
    <text evidence="10">The sequence shown here is derived from an EMBL/GenBank/DDBJ whole genome shotgun (WGS) entry which is preliminary data.</text>
</comment>
<accession>A0ABS5YYR4</accession>